<accession>A0A8T3VTJ4</accession>
<dbReference type="GO" id="GO:0008168">
    <property type="term" value="F:methyltransferase activity"/>
    <property type="evidence" value="ECO:0007669"/>
    <property type="project" value="UniProtKB-KW"/>
</dbReference>
<name>A0A8T3VTJ4_METOL</name>
<evidence type="ECO:0000313" key="2">
    <source>
        <dbReference type="Proteomes" id="UP000732619"/>
    </source>
</evidence>
<dbReference type="EMBL" id="SUTG01000076">
    <property type="protein sequence ID" value="MBE6513350.1"/>
    <property type="molecule type" value="Genomic_DNA"/>
</dbReference>
<keyword evidence="1" id="KW-0808">Transferase</keyword>
<sequence>MKKIHVCKICGKETQGNIVTIKEHMIGTHDEFEYVECEHCKSLELINIPEDMGKYYGESYYSFKNYNKLSDFIMKHLKNSYFKSDIIGILMKLFIKDHHELYTLISKMFKEEKIGYNSEILDIGCGSGTFLYELSNIGFKHLNGMEPFIEEEIKEEGFAIYKSFLDDFNPNKTYDLIFMKDSLEHMENPFLSLKKTTKLMKKEGYLIITIPIKSEYFYNLYGENWFQLDAPRHFITFSLNGFESMIEKLKLNLEEIVFDSNPYAFIISEDYIKGNDMYSENSFATKNLFKNEFRKRLKKVNIEKLNKKTTYYGLNSLIKELNKNQNSEHAIFLLRK</sequence>
<dbReference type="PANTHER" id="PTHR43861">
    <property type="entry name" value="TRANS-ACONITATE 2-METHYLTRANSFERASE-RELATED"/>
    <property type="match status" value="1"/>
</dbReference>
<dbReference type="GO" id="GO:0032259">
    <property type="term" value="P:methylation"/>
    <property type="evidence" value="ECO:0007669"/>
    <property type="project" value="UniProtKB-KW"/>
</dbReference>
<dbReference type="CDD" id="cd02440">
    <property type="entry name" value="AdoMet_MTases"/>
    <property type="match status" value="1"/>
</dbReference>
<dbReference type="AlphaFoldDB" id="A0A8T3VTJ4"/>
<comment type="caution">
    <text evidence="1">The sequence shown here is derived from an EMBL/GenBank/DDBJ whole genome shotgun (WGS) entry which is preliminary data.</text>
</comment>
<organism evidence="1 2">
    <name type="scientific">Methanobrevibacter olleyae</name>
    <dbReference type="NCBI Taxonomy" id="294671"/>
    <lineage>
        <taxon>Archaea</taxon>
        <taxon>Methanobacteriati</taxon>
        <taxon>Methanobacteriota</taxon>
        <taxon>Methanomada group</taxon>
        <taxon>Methanobacteria</taxon>
        <taxon>Methanobacteriales</taxon>
        <taxon>Methanobacteriaceae</taxon>
        <taxon>Methanobrevibacter</taxon>
    </lineage>
</organism>
<dbReference type="SUPFAM" id="SSF53335">
    <property type="entry name" value="S-adenosyl-L-methionine-dependent methyltransferases"/>
    <property type="match status" value="1"/>
</dbReference>
<keyword evidence="1" id="KW-0489">Methyltransferase</keyword>
<evidence type="ECO:0000313" key="1">
    <source>
        <dbReference type="EMBL" id="MBE6513350.1"/>
    </source>
</evidence>
<dbReference type="Proteomes" id="UP000732619">
    <property type="component" value="Unassembled WGS sequence"/>
</dbReference>
<reference evidence="1" key="1">
    <citation type="submission" date="2019-04" db="EMBL/GenBank/DDBJ databases">
        <title>Evolution of Biomass-Degrading Anaerobic Consortia Revealed by Metagenomics.</title>
        <authorList>
            <person name="Peng X."/>
        </authorList>
    </citation>
    <scope>NUCLEOTIDE SEQUENCE</scope>
    <source>
        <strain evidence="1">SIG14</strain>
    </source>
</reference>
<dbReference type="InterPro" id="IPR029063">
    <property type="entry name" value="SAM-dependent_MTases_sf"/>
</dbReference>
<proteinExistence type="predicted"/>
<protein>
    <submittedName>
        <fullName evidence="1">Class I SAM-dependent methyltransferase</fullName>
    </submittedName>
</protein>
<dbReference type="Pfam" id="PF13489">
    <property type="entry name" value="Methyltransf_23"/>
    <property type="match status" value="1"/>
</dbReference>
<gene>
    <name evidence="1" type="ORF">E7Z75_09490</name>
</gene>
<dbReference type="PANTHER" id="PTHR43861:SF6">
    <property type="entry name" value="METHYLTRANSFERASE TYPE 11"/>
    <property type="match status" value="1"/>
</dbReference>
<dbReference type="Gene3D" id="3.40.50.150">
    <property type="entry name" value="Vaccinia Virus protein VP39"/>
    <property type="match status" value="1"/>
</dbReference>